<keyword evidence="8" id="KW-1185">Reference proteome</keyword>
<reference evidence="7 8" key="1">
    <citation type="journal article" date="2018" name="Gigascience">
        <title>Genomes of trombidid mites reveal novel predicted allergens and laterally-transferred genes associated with secondary metabolism.</title>
        <authorList>
            <person name="Dong X."/>
            <person name="Chaisiri K."/>
            <person name="Xia D."/>
            <person name="Armstrong S.D."/>
            <person name="Fang Y."/>
            <person name="Donnelly M.J."/>
            <person name="Kadowaki T."/>
            <person name="McGarry J.W."/>
            <person name="Darby A.C."/>
            <person name="Makepeace B.L."/>
        </authorList>
    </citation>
    <scope>NUCLEOTIDE SEQUENCE [LARGE SCALE GENOMIC DNA]</scope>
    <source>
        <strain evidence="7">UoL-UT</strain>
    </source>
</reference>
<feature type="transmembrane region" description="Helical" evidence="5">
    <location>
        <begin position="174"/>
        <end position="192"/>
    </location>
</feature>
<dbReference type="InterPro" id="IPR039283">
    <property type="entry name" value="MOSPD1/3"/>
</dbReference>
<dbReference type="OrthoDB" id="10022288at2759"/>
<name>A0A443SMA4_9ACAR</name>
<evidence type="ECO:0000256" key="2">
    <source>
        <dbReference type="ARBA" id="ARBA00022692"/>
    </source>
</evidence>
<keyword evidence="2 5" id="KW-0812">Transmembrane</keyword>
<comment type="caution">
    <text evidence="7">The sequence shown here is derived from an EMBL/GenBank/DDBJ whole genome shotgun (WGS) entry which is preliminary data.</text>
</comment>
<evidence type="ECO:0000313" key="7">
    <source>
        <dbReference type="EMBL" id="RWS28666.1"/>
    </source>
</evidence>
<dbReference type="GO" id="GO:0005737">
    <property type="term" value="C:cytoplasm"/>
    <property type="evidence" value="ECO:0007669"/>
    <property type="project" value="TreeGrafter"/>
</dbReference>
<dbReference type="GO" id="GO:0016020">
    <property type="term" value="C:membrane"/>
    <property type="evidence" value="ECO:0007669"/>
    <property type="project" value="UniProtKB-SubCell"/>
</dbReference>
<dbReference type="InterPro" id="IPR013783">
    <property type="entry name" value="Ig-like_fold"/>
</dbReference>
<feature type="domain" description="MSP" evidence="6">
    <location>
        <begin position="17"/>
        <end position="105"/>
    </location>
</feature>
<evidence type="ECO:0000256" key="1">
    <source>
        <dbReference type="ARBA" id="ARBA00004141"/>
    </source>
</evidence>
<organism evidence="7 8">
    <name type="scientific">Leptotrombidium deliense</name>
    <dbReference type="NCBI Taxonomy" id="299467"/>
    <lineage>
        <taxon>Eukaryota</taxon>
        <taxon>Metazoa</taxon>
        <taxon>Ecdysozoa</taxon>
        <taxon>Arthropoda</taxon>
        <taxon>Chelicerata</taxon>
        <taxon>Arachnida</taxon>
        <taxon>Acari</taxon>
        <taxon>Acariformes</taxon>
        <taxon>Trombidiformes</taxon>
        <taxon>Prostigmata</taxon>
        <taxon>Anystina</taxon>
        <taxon>Parasitengona</taxon>
        <taxon>Trombiculoidea</taxon>
        <taxon>Trombiculidae</taxon>
        <taxon>Leptotrombidium</taxon>
    </lineage>
</organism>
<evidence type="ECO:0000256" key="3">
    <source>
        <dbReference type="ARBA" id="ARBA00022989"/>
    </source>
</evidence>
<dbReference type="PANTHER" id="PTHR34441">
    <property type="entry name" value="MOTILE SPERM DOMAIN-CONTAINING PROTEIN 1"/>
    <property type="match status" value="1"/>
</dbReference>
<dbReference type="InterPro" id="IPR000535">
    <property type="entry name" value="MSP_dom"/>
</dbReference>
<dbReference type="AlphaFoldDB" id="A0A443SMA4"/>
<dbReference type="Pfam" id="PF00635">
    <property type="entry name" value="Motile_Sperm"/>
    <property type="match status" value="1"/>
</dbReference>
<evidence type="ECO:0000256" key="4">
    <source>
        <dbReference type="ARBA" id="ARBA00023136"/>
    </source>
</evidence>
<dbReference type="STRING" id="299467.A0A443SMA4"/>
<dbReference type="Gene3D" id="2.60.40.10">
    <property type="entry name" value="Immunoglobulins"/>
    <property type="match status" value="1"/>
</dbReference>
<sequence>MEYKNAKSALQKLPVFVYPLALHFFADDSLSFKQILSIYNPYEFAIKFKVLCTAPHKYSVVDPEGVIRSRCCVDIVIRCNDISASNYNKTDQFRIQMQELDSGMSMKNVIIGNRDITATVLPTKCPTVETSESMFEQISPSIESARNPQSSNVKEYKISDTINEHVKENTLRSLPSWAFVTAAILCLILILLPTEGDQSRLPSYLHLTVSLKLMAAYALGLITMAILR</sequence>
<evidence type="ECO:0000259" key="6">
    <source>
        <dbReference type="Pfam" id="PF00635"/>
    </source>
</evidence>
<accession>A0A443SMA4</accession>
<dbReference type="EMBL" id="NCKV01001272">
    <property type="protein sequence ID" value="RWS28666.1"/>
    <property type="molecule type" value="Genomic_DNA"/>
</dbReference>
<comment type="subcellular location">
    <subcellularLocation>
        <location evidence="1">Membrane</location>
        <topology evidence="1">Multi-pass membrane protein</topology>
    </subcellularLocation>
</comment>
<evidence type="ECO:0000313" key="8">
    <source>
        <dbReference type="Proteomes" id="UP000288716"/>
    </source>
</evidence>
<dbReference type="Proteomes" id="UP000288716">
    <property type="component" value="Unassembled WGS sequence"/>
</dbReference>
<dbReference type="SUPFAM" id="SSF49354">
    <property type="entry name" value="PapD-like"/>
    <property type="match status" value="1"/>
</dbReference>
<dbReference type="VEuPathDB" id="VectorBase:LDEU003376"/>
<dbReference type="InterPro" id="IPR008962">
    <property type="entry name" value="PapD-like_sf"/>
</dbReference>
<protein>
    <submittedName>
        <fullName evidence="7">Motile sperm domain-containing protein 1-like protein</fullName>
    </submittedName>
</protein>
<keyword evidence="4 5" id="KW-0472">Membrane</keyword>
<gene>
    <name evidence="7" type="ORF">B4U80_02970</name>
</gene>
<evidence type="ECO:0000256" key="5">
    <source>
        <dbReference type="SAM" id="Phobius"/>
    </source>
</evidence>
<dbReference type="PANTHER" id="PTHR34441:SF1">
    <property type="entry name" value="MOTILE SPERM DOMAIN-CONTAINING 1"/>
    <property type="match status" value="1"/>
</dbReference>
<feature type="transmembrane region" description="Helical" evidence="5">
    <location>
        <begin position="204"/>
        <end position="227"/>
    </location>
</feature>
<keyword evidence="3 5" id="KW-1133">Transmembrane helix</keyword>
<proteinExistence type="predicted"/>